<dbReference type="InterPro" id="IPR009061">
    <property type="entry name" value="DNA-bd_dom_put_sf"/>
</dbReference>
<feature type="region of interest" description="Disordered" evidence="4">
    <location>
        <begin position="227"/>
        <end position="252"/>
    </location>
</feature>
<protein>
    <submittedName>
        <fullName evidence="7">PHR2 protein</fullName>
    </submittedName>
</protein>
<gene>
    <name evidence="7" type="ORF">GPECTOR_15g334</name>
</gene>
<keyword evidence="8" id="KW-1185">Reference proteome</keyword>
<dbReference type="STRING" id="33097.A0A150GMS6"/>
<dbReference type="GO" id="GO:0005634">
    <property type="term" value="C:nucleus"/>
    <property type="evidence" value="ECO:0007669"/>
    <property type="project" value="UniProtKB-SubCell"/>
</dbReference>
<dbReference type="EMBL" id="LSYV01000016">
    <property type="protein sequence ID" value="KXZ50650.1"/>
    <property type="molecule type" value="Genomic_DNA"/>
</dbReference>
<dbReference type="Gene3D" id="3.40.50.620">
    <property type="entry name" value="HUPs"/>
    <property type="match status" value="1"/>
</dbReference>
<dbReference type="Gene3D" id="1.25.40.80">
    <property type="match status" value="1"/>
</dbReference>
<evidence type="ECO:0000256" key="4">
    <source>
        <dbReference type="SAM" id="MobiDB-lite"/>
    </source>
</evidence>
<keyword evidence="2" id="KW-0862">Zinc</keyword>
<comment type="subcellular location">
    <subcellularLocation>
        <location evidence="1">Nucleus</location>
    </subcellularLocation>
</comment>
<proteinExistence type="predicted"/>
<dbReference type="Pfam" id="PF03441">
    <property type="entry name" value="FAD_binding_7"/>
    <property type="match status" value="1"/>
</dbReference>
<dbReference type="SUPFAM" id="SSF48173">
    <property type="entry name" value="Cryptochrome/photolyase FAD-binding domain"/>
    <property type="match status" value="1"/>
</dbReference>
<evidence type="ECO:0000256" key="3">
    <source>
        <dbReference type="ARBA" id="ARBA00023242"/>
    </source>
</evidence>
<dbReference type="GO" id="GO:0000719">
    <property type="term" value="P:photoreactive repair"/>
    <property type="evidence" value="ECO:0007669"/>
    <property type="project" value="TreeGrafter"/>
</dbReference>
<feature type="region of interest" description="Disordered" evidence="4">
    <location>
        <begin position="56"/>
        <end position="121"/>
    </location>
</feature>
<dbReference type="InterPro" id="IPR037129">
    <property type="entry name" value="XPA_sf"/>
</dbReference>
<dbReference type="CDD" id="cd21075">
    <property type="entry name" value="DBD_XPA-like"/>
    <property type="match status" value="1"/>
</dbReference>
<dbReference type="Pfam" id="PF05181">
    <property type="entry name" value="XPA_C"/>
    <property type="match status" value="1"/>
</dbReference>
<dbReference type="InterPro" id="IPR005101">
    <property type="entry name" value="Cryptochr/Photolyase_FAD-bd"/>
</dbReference>
<evidence type="ECO:0000259" key="6">
    <source>
        <dbReference type="Pfam" id="PF05181"/>
    </source>
</evidence>
<evidence type="ECO:0000313" key="7">
    <source>
        <dbReference type="EMBL" id="KXZ50650.1"/>
    </source>
</evidence>
<reference evidence="8" key="1">
    <citation type="journal article" date="2016" name="Nat. Commun.">
        <title>The Gonium pectorale genome demonstrates co-option of cell cycle regulation during the evolution of multicellularity.</title>
        <authorList>
            <person name="Hanschen E.R."/>
            <person name="Marriage T.N."/>
            <person name="Ferris P.J."/>
            <person name="Hamaji T."/>
            <person name="Toyoda A."/>
            <person name="Fujiyama A."/>
            <person name="Neme R."/>
            <person name="Noguchi H."/>
            <person name="Minakuchi Y."/>
            <person name="Suzuki M."/>
            <person name="Kawai-Toyooka H."/>
            <person name="Smith D.R."/>
            <person name="Sparks H."/>
            <person name="Anderson J."/>
            <person name="Bakaric R."/>
            <person name="Luria V."/>
            <person name="Karger A."/>
            <person name="Kirschner M.W."/>
            <person name="Durand P.M."/>
            <person name="Michod R.E."/>
            <person name="Nozaki H."/>
            <person name="Olson B.J."/>
        </authorList>
    </citation>
    <scope>NUCLEOTIDE SEQUENCE [LARGE SCALE GENOMIC DNA]</scope>
    <source>
        <strain evidence="8">NIES-2863</strain>
    </source>
</reference>
<dbReference type="PANTHER" id="PTHR10211">
    <property type="entry name" value="DEOXYRIBODIPYRIMIDINE PHOTOLYASE"/>
    <property type="match status" value="1"/>
</dbReference>
<evidence type="ECO:0000256" key="2">
    <source>
        <dbReference type="ARBA" id="ARBA00022833"/>
    </source>
</evidence>
<dbReference type="Gene3D" id="1.10.579.10">
    <property type="entry name" value="DNA Cyclobutane Dipyrimidine Photolyase, subunit A, domain 3"/>
    <property type="match status" value="1"/>
</dbReference>
<evidence type="ECO:0000256" key="1">
    <source>
        <dbReference type="ARBA" id="ARBA00004123"/>
    </source>
</evidence>
<comment type="caution">
    <text evidence="7">The sequence shown here is derived from an EMBL/GenBank/DDBJ whole genome shotgun (WGS) entry which is preliminary data.</text>
</comment>
<dbReference type="InterPro" id="IPR014729">
    <property type="entry name" value="Rossmann-like_a/b/a_fold"/>
</dbReference>
<dbReference type="InterPro" id="IPR052219">
    <property type="entry name" value="Photolyase_Class-2"/>
</dbReference>
<dbReference type="Gene3D" id="3.90.530.10">
    <property type="entry name" value="XPA C-terminal domain"/>
    <property type="match status" value="1"/>
</dbReference>
<dbReference type="OrthoDB" id="5368863at2759"/>
<name>A0A150GMS6_GONPE</name>
<dbReference type="GO" id="GO:0003904">
    <property type="term" value="F:deoxyribodipyrimidine photo-lyase activity"/>
    <property type="evidence" value="ECO:0007669"/>
    <property type="project" value="TreeGrafter"/>
</dbReference>
<feature type="domain" description="XPA C-terminal" evidence="6">
    <location>
        <begin position="6"/>
        <end position="51"/>
    </location>
</feature>
<dbReference type="Proteomes" id="UP000075714">
    <property type="component" value="Unassembled WGS sequence"/>
</dbReference>
<organism evidence="7 8">
    <name type="scientific">Gonium pectorale</name>
    <name type="common">Green alga</name>
    <dbReference type="NCBI Taxonomy" id="33097"/>
    <lineage>
        <taxon>Eukaryota</taxon>
        <taxon>Viridiplantae</taxon>
        <taxon>Chlorophyta</taxon>
        <taxon>core chlorophytes</taxon>
        <taxon>Chlorophyceae</taxon>
        <taxon>CS clade</taxon>
        <taxon>Chlamydomonadales</taxon>
        <taxon>Volvocaceae</taxon>
        <taxon>Gonium</taxon>
    </lineage>
</organism>
<accession>A0A150GMS6</accession>
<dbReference type="PANTHER" id="PTHR10211:SF0">
    <property type="entry name" value="DEOXYRIBODIPYRIMIDINE PHOTO-LYASE"/>
    <property type="match status" value="1"/>
</dbReference>
<evidence type="ECO:0000259" key="5">
    <source>
        <dbReference type="Pfam" id="PF03441"/>
    </source>
</evidence>
<evidence type="ECO:0000313" key="8">
    <source>
        <dbReference type="Proteomes" id="UP000075714"/>
    </source>
</evidence>
<dbReference type="InterPro" id="IPR022656">
    <property type="entry name" value="XPA_C"/>
</dbReference>
<feature type="domain" description="Cryptochrome/DNA photolyase FAD-binding" evidence="5">
    <location>
        <begin position="438"/>
        <end position="516"/>
    </location>
</feature>
<feature type="compositionally biased region" description="Polar residues" evidence="4">
    <location>
        <begin position="87"/>
        <end position="97"/>
    </location>
</feature>
<dbReference type="AlphaFoldDB" id="A0A150GMS6"/>
<keyword evidence="3" id="KW-0539">Nucleus</keyword>
<dbReference type="InterPro" id="IPR036134">
    <property type="entry name" value="Crypto/Photolyase_FAD-like_sf"/>
</dbReference>
<sequence>MSRRSELLPKTHAKSIFCLADKDLEALQAVEQRNPRSRNGPPMRLYNRAQVESLAHRKWGGPEGLAAEQRKRESRRAARSAAAAASPTSRDGTTTATDVAGVPNVPPGQEPAGGSGPTRAAATVTAASSSLACNFAWLGLPPLIAERVRPIRVLTAVRGHENPALDVARAAAERLGLPLLVAAFVLPACQPYANHRRVKFLLEEDMPVDPDAAQIAELARHLDSERAGAGDAAVTVREQPGTGTGSRPEPGPGLWAVDSACVVPMRLVGRPYEKAYAFRSATEVAAAPTLAPPPSAPPARGASHNGDVCGSNMAAVASSLPATAAADAAATLGWTSLDLQRPGLDLSELAASLPGVDRSVPDVGHMPGGSSAGYARWDGWRRGGGLARYAAERNDAMRRCGSSRMSAYLHWGMVSPFRIAREAAASGGGGSAKFLDELLVWRELSYSFCFHRYAQLESLAVLPRWAQDTLAAHSADPRVIKSLQQLESGTTGDAFWDAAQRQLVTHGELHNNVRMTWGKAFLGWCASPREALAAAVRLNHRYALDGCDPASYGGILWCFGLFDGPKEASSTPVSGMLRRRPTSVHARRLDAAAYARLPP</sequence>
<dbReference type="SUPFAM" id="SSF46955">
    <property type="entry name" value="Putative DNA-binding domain"/>
    <property type="match status" value="1"/>
</dbReference>